<dbReference type="Pfam" id="PF02910">
    <property type="entry name" value="Succ_DH_flav_C"/>
    <property type="match status" value="1"/>
</dbReference>
<accession>A0A0G0Q442</accession>
<proteinExistence type="predicted"/>
<dbReference type="Gene3D" id="1.20.58.100">
    <property type="entry name" value="Fumarate reductase/succinate dehydrogenase flavoprotein-like, C-terminal domain"/>
    <property type="match status" value="1"/>
</dbReference>
<dbReference type="EMBL" id="LBXN01000051">
    <property type="protein sequence ID" value="KKR32136.1"/>
    <property type="molecule type" value="Genomic_DNA"/>
</dbReference>
<evidence type="ECO:0000313" key="2">
    <source>
        <dbReference type="EMBL" id="KKR32136.1"/>
    </source>
</evidence>
<evidence type="ECO:0000259" key="1">
    <source>
        <dbReference type="Pfam" id="PF02910"/>
    </source>
</evidence>
<feature type="non-terminal residue" evidence="2">
    <location>
        <position position="1"/>
    </location>
</feature>
<protein>
    <recommendedName>
        <fullName evidence="1">Fumarate reductase/succinate dehydrogenase flavoprotein-like C-terminal domain-containing protein</fullName>
    </recommendedName>
</protein>
<name>A0A0G0Q442_9BACT</name>
<dbReference type="GO" id="GO:0016491">
    <property type="term" value="F:oxidoreductase activity"/>
    <property type="evidence" value="ECO:0007669"/>
    <property type="project" value="InterPro"/>
</dbReference>
<dbReference type="InterPro" id="IPR037099">
    <property type="entry name" value="Fum_R/Succ_DH_flav-like_C_sf"/>
</dbReference>
<dbReference type="AlphaFoldDB" id="A0A0G0Q442"/>
<reference evidence="2 3" key="1">
    <citation type="journal article" date="2015" name="Nature">
        <title>rRNA introns, odd ribosomes, and small enigmatic genomes across a large radiation of phyla.</title>
        <authorList>
            <person name="Brown C.T."/>
            <person name="Hug L.A."/>
            <person name="Thomas B.C."/>
            <person name="Sharon I."/>
            <person name="Castelle C.J."/>
            <person name="Singh A."/>
            <person name="Wilkins M.J."/>
            <person name="Williams K.H."/>
            <person name="Banfield J.F."/>
        </authorList>
    </citation>
    <scope>NUCLEOTIDE SEQUENCE [LARGE SCALE GENOMIC DNA]</scope>
</reference>
<dbReference type="InterPro" id="IPR015939">
    <property type="entry name" value="Fum_Rdtase/Succ_DH_flav-like_C"/>
</dbReference>
<sequence length="47" mass="5350">WEKEINTTEDFNPELIELKNMLVSSKLISGAALKRKKSIGSHYITSE</sequence>
<evidence type="ECO:0000313" key="3">
    <source>
        <dbReference type="Proteomes" id="UP000034539"/>
    </source>
</evidence>
<organism evidence="2 3">
    <name type="scientific">Candidatus Gottesmanbacteria bacterium GW2011_GWC2_39_8</name>
    <dbReference type="NCBI Taxonomy" id="1618450"/>
    <lineage>
        <taxon>Bacteria</taxon>
        <taxon>Candidatus Gottesmaniibacteriota</taxon>
    </lineage>
</organism>
<dbReference type="Proteomes" id="UP000034539">
    <property type="component" value="Unassembled WGS sequence"/>
</dbReference>
<dbReference type="SUPFAM" id="SSF46977">
    <property type="entry name" value="Succinate dehydrogenase/fumarate reductase flavoprotein C-terminal domain"/>
    <property type="match status" value="1"/>
</dbReference>
<feature type="domain" description="Fumarate reductase/succinate dehydrogenase flavoprotein-like C-terminal" evidence="1">
    <location>
        <begin position="10"/>
        <end position="43"/>
    </location>
</feature>
<gene>
    <name evidence="2" type="ORF">UT63_C0051G0018</name>
</gene>
<comment type="caution">
    <text evidence="2">The sequence shown here is derived from an EMBL/GenBank/DDBJ whole genome shotgun (WGS) entry which is preliminary data.</text>
</comment>